<name>A0A644V6E4_9ZZZZ</name>
<dbReference type="GO" id="GO:0004222">
    <property type="term" value="F:metalloendopeptidase activity"/>
    <property type="evidence" value="ECO:0007669"/>
    <property type="project" value="TreeGrafter"/>
</dbReference>
<evidence type="ECO:0000313" key="5">
    <source>
        <dbReference type="EMBL" id="MPL86383.1"/>
    </source>
</evidence>
<dbReference type="PANTHER" id="PTHR21666:SF289">
    <property type="entry name" value="L-ALA--D-GLU ENDOPEPTIDASE"/>
    <property type="match status" value="1"/>
</dbReference>
<keyword evidence="2" id="KW-0175">Coiled coil</keyword>
<keyword evidence="1" id="KW-0732">Signal</keyword>
<dbReference type="Pfam" id="PF01551">
    <property type="entry name" value="Peptidase_M23"/>
    <property type="match status" value="1"/>
</dbReference>
<dbReference type="InterPro" id="IPR050570">
    <property type="entry name" value="Cell_wall_metabolism_enzyme"/>
</dbReference>
<dbReference type="EMBL" id="VSSQ01000221">
    <property type="protein sequence ID" value="MPL86383.1"/>
    <property type="molecule type" value="Genomic_DNA"/>
</dbReference>
<feature type="region of interest" description="Disordered" evidence="3">
    <location>
        <begin position="177"/>
        <end position="206"/>
    </location>
</feature>
<dbReference type="PANTHER" id="PTHR21666">
    <property type="entry name" value="PEPTIDASE-RELATED"/>
    <property type="match status" value="1"/>
</dbReference>
<comment type="caution">
    <text evidence="5">The sequence shown here is derived from an EMBL/GenBank/DDBJ whole genome shotgun (WGS) entry which is preliminary data.</text>
</comment>
<evidence type="ECO:0000259" key="4">
    <source>
        <dbReference type="Pfam" id="PF01551"/>
    </source>
</evidence>
<reference evidence="5" key="1">
    <citation type="submission" date="2019-08" db="EMBL/GenBank/DDBJ databases">
        <authorList>
            <person name="Kucharzyk K."/>
            <person name="Murdoch R.W."/>
            <person name="Higgins S."/>
            <person name="Loffler F."/>
        </authorList>
    </citation>
    <scope>NUCLEOTIDE SEQUENCE</scope>
</reference>
<organism evidence="5">
    <name type="scientific">bioreactor metagenome</name>
    <dbReference type="NCBI Taxonomy" id="1076179"/>
    <lineage>
        <taxon>unclassified sequences</taxon>
        <taxon>metagenomes</taxon>
        <taxon>ecological metagenomes</taxon>
    </lineage>
</organism>
<dbReference type="CDD" id="cd12797">
    <property type="entry name" value="M23_peptidase"/>
    <property type="match status" value="1"/>
</dbReference>
<protein>
    <submittedName>
        <fullName evidence="5">Murein hydrolase activator EnvC</fullName>
    </submittedName>
</protein>
<keyword evidence="5" id="KW-0378">Hydrolase</keyword>
<dbReference type="SUPFAM" id="SSF51261">
    <property type="entry name" value="Duplicated hybrid motif"/>
    <property type="match status" value="1"/>
</dbReference>
<dbReference type="InterPro" id="IPR016047">
    <property type="entry name" value="M23ase_b-sheet_dom"/>
</dbReference>
<gene>
    <name evidence="5" type="primary">envC_4</name>
    <name evidence="5" type="ORF">SDC9_32363</name>
</gene>
<feature type="compositionally biased region" description="Basic and acidic residues" evidence="3">
    <location>
        <begin position="177"/>
        <end position="201"/>
    </location>
</feature>
<dbReference type="Gene3D" id="6.10.250.3150">
    <property type="match status" value="1"/>
</dbReference>
<dbReference type="Gene3D" id="2.70.70.10">
    <property type="entry name" value="Glucose Permease (Domain IIA)"/>
    <property type="match status" value="1"/>
</dbReference>
<sequence length="395" mass="45889">MRPLFKVFFMVVLISFPVIATGQSIEEQERKKRQIEEEIAFLDSQLSTTKKKQADNTKELNFIRRKISNRKRLLSQIENEILTINKEMTQSEGEINRLNRDLAQLKKEYSKLIYEAYKHRDQASWMMYVLASNTIDQGYKRWVFFKDFNNSMQERASRIKATSEEISNKVDALEKMKEKSIKSQEQRSSEYKKLQTDEKGARQTISQLSRQEKQFRAQLDSKRREVERLNREIERILAEAMKAKESPDFKESVAERKLSDNFELNKGRLPWPVKRGAVVEEFGQHNHPVFKNVKLPFNNGVNIATDKGAEVFCVFDGVVKQVLVMPGYNQCVLVQHGSFYTFYCKLDKVTVKAGEKLKTGQAMGALAAADENGSVIHFQLWHGTNKQNPELWISK</sequence>
<evidence type="ECO:0000256" key="3">
    <source>
        <dbReference type="SAM" id="MobiDB-lite"/>
    </source>
</evidence>
<evidence type="ECO:0000256" key="1">
    <source>
        <dbReference type="ARBA" id="ARBA00022729"/>
    </source>
</evidence>
<accession>A0A644V6E4</accession>
<feature type="domain" description="M23ase beta-sheet core" evidence="4">
    <location>
        <begin position="297"/>
        <end position="389"/>
    </location>
</feature>
<proteinExistence type="predicted"/>
<dbReference type="InterPro" id="IPR011055">
    <property type="entry name" value="Dup_hybrid_motif"/>
</dbReference>
<dbReference type="AlphaFoldDB" id="A0A644V6E4"/>
<evidence type="ECO:0000256" key="2">
    <source>
        <dbReference type="SAM" id="Coils"/>
    </source>
</evidence>
<feature type="coiled-coil region" evidence="2">
    <location>
        <begin position="18"/>
        <end position="115"/>
    </location>
</feature>